<keyword evidence="4 6" id="KW-0472">Membrane</keyword>
<proteinExistence type="predicted"/>
<evidence type="ECO:0000313" key="8">
    <source>
        <dbReference type="EMBL" id="TDH73648.1"/>
    </source>
</evidence>
<dbReference type="EMBL" id="SHOA02000001">
    <property type="protein sequence ID" value="TDH73648.1"/>
    <property type="molecule type" value="Genomic_DNA"/>
</dbReference>
<evidence type="ECO:0000256" key="3">
    <source>
        <dbReference type="ARBA" id="ARBA00022989"/>
    </source>
</evidence>
<keyword evidence="9" id="KW-1185">Reference proteome</keyword>
<dbReference type="GO" id="GO:0015179">
    <property type="term" value="F:L-amino acid transmembrane transporter activity"/>
    <property type="evidence" value="ECO:0007669"/>
    <property type="project" value="TreeGrafter"/>
</dbReference>
<feature type="transmembrane region" description="Helical" evidence="6">
    <location>
        <begin position="164"/>
        <end position="183"/>
    </location>
</feature>
<feature type="transmembrane region" description="Helical" evidence="6">
    <location>
        <begin position="422"/>
        <end position="446"/>
    </location>
</feature>
<evidence type="ECO:0000313" key="9">
    <source>
        <dbReference type="Proteomes" id="UP000294530"/>
    </source>
</evidence>
<dbReference type="RefSeq" id="XP_067823146.1">
    <property type="nucleotide sequence ID" value="XM_067962345.1"/>
</dbReference>
<protein>
    <recommendedName>
        <fullName evidence="7">Amino acid transporter transmembrane domain-containing protein</fullName>
    </recommendedName>
</protein>
<reference evidence="8 9" key="1">
    <citation type="journal article" date="2021" name="Genome Biol.">
        <title>AFLAP: assembly-free linkage analysis pipeline using k-mers from genome sequencing data.</title>
        <authorList>
            <person name="Fletcher K."/>
            <person name="Zhang L."/>
            <person name="Gil J."/>
            <person name="Han R."/>
            <person name="Cavanaugh K."/>
            <person name="Michelmore R."/>
        </authorList>
    </citation>
    <scope>NUCLEOTIDE SEQUENCE [LARGE SCALE GENOMIC DNA]</scope>
    <source>
        <strain evidence="8 9">SF5</strain>
    </source>
</reference>
<evidence type="ECO:0000256" key="5">
    <source>
        <dbReference type="SAM" id="MobiDB-lite"/>
    </source>
</evidence>
<dbReference type="OrthoDB" id="28208at2759"/>
<feature type="transmembrane region" description="Helical" evidence="6">
    <location>
        <begin position="236"/>
        <end position="255"/>
    </location>
</feature>
<dbReference type="Pfam" id="PF01490">
    <property type="entry name" value="Aa_trans"/>
    <property type="match status" value="1"/>
</dbReference>
<dbReference type="GeneID" id="94348016"/>
<evidence type="ECO:0000256" key="4">
    <source>
        <dbReference type="ARBA" id="ARBA00023136"/>
    </source>
</evidence>
<feature type="transmembrane region" description="Helical" evidence="6">
    <location>
        <begin position="92"/>
        <end position="111"/>
    </location>
</feature>
<keyword evidence="3 6" id="KW-1133">Transmembrane helix</keyword>
<organism evidence="8 9">
    <name type="scientific">Bremia lactucae</name>
    <name type="common">Lettuce downy mildew</name>
    <dbReference type="NCBI Taxonomy" id="4779"/>
    <lineage>
        <taxon>Eukaryota</taxon>
        <taxon>Sar</taxon>
        <taxon>Stramenopiles</taxon>
        <taxon>Oomycota</taxon>
        <taxon>Peronosporomycetes</taxon>
        <taxon>Peronosporales</taxon>
        <taxon>Peronosporaceae</taxon>
        <taxon>Bremia</taxon>
    </lineage>
</organism>
<dbReference type="GO" id="GO:0016020">
    <property type="term" value="C:membrane"/>
    <property type="evidence" value="ECO:0007669"/>
    <property type="project" value="UniProtKB-SubCell"/>
</dbReference>
<dbReference type="Proteomes" id="UP000294530">
    <property type="component" value="Unassembled WGS sequence"/>
</dbReference>
<evidence type="ECO:0000256" key="6">
    <source>
        <dbReference type="SAM" id="Phobius"/>
    </source>
</evidence>
<feature type="transmembrane region" description="Helical" evidence="6">
    <location>
        <begin position="203"/>
        <end position="224"/>
    </location>
</feature>
<feature type="transmembrane region" description="Helical" evidence="6">
    <location>
        <begin position="458"/>
        <end position="477"/>
    </location>
</feature>
<keyword evidence="2 6" id="KW-0812">Transmembrane</keyword>
<comment type="caution">
    <text evidence="8">The sequence shown here is derived from an EMBL/GenBank/DDBJ whole genome shotgun (WGS) entry which is preliminary data.</text>
</comment>
<feature type="transmembrane region" description="Helical" evidence="6">
    <location>
        <begin position="399"/>
        <end position="416"/>
    </location>
</feature>
<evidence type="ECO:0000256" key="2">
    <source>
        <dbReference type="ARBA" id="ARBA00022692"/>
    </source>
</evidence>
<comment type="subcellular location">
    <subcellularLocation>
        <location evidence="1">Membrane</location>
        <topology evidence="1">Multi-pass membrane protein</topology>
    </subcellularLocation>
</comment>
<feature type="transmembrane region" description="Helical" evidence="6">
    <location>
        <begin position="117"/>
        <end position="138"/>
    </location>
</feature>
<feature type="compositionally biased region" description="Basic and acidic residues" evidence="5">
    <location>
        <begin position="1"/>
        <end position="11"/>
    </location>
</feature>
<evidence type="ECO:0000256" key="1">
    <source>
        <dbReference type="ARBA" id="ARBA00004141"/>
    </source>
</evidence>
<sequence length="483" mass="53783">MDDSMSERLLAEDEATDSDPPGDGYELISERETLVFENDFFREQQRLSKRGGFFQTYLMEKMLPGSGYNNTCLYKLLFVANSLYAFTVKGSMFTMTVAIVGAGVLALPYAVHQAGLALGILLIIKGAIATNFTLRLLVECSDLKQARSYMDLALLTGGRKLAKFTQLVVCMNLFGTSVGYLVGSAELIQLALRPFVTTTSSSIFYDRQVLIVMLCGFLVLPLSLLRSLESLRFSSLFSIACIGFMTLVIVIKYFQFEHEGLAPTMAYQFKHLPIFDMRLSHLLRAIPLVVFSFTCHPNVLPIYLVLKHRSSKRMYKVMDRSIGIATIIYSLCGFFVVLTFGEATQSNFLKNNYHRDGAVIAGCLGFSIALILTVPLFVHTLRDNIREAMLANVRLDLKHHAELSIVLVLAVLLVAFESGDIASVLGVLGSTTNPMICFILPTFFIYRLGNEQHRSQQIIAGLIAILMTVMSALSLLHQMQLLY</sequence>
<dbReference type="KEGG" id="blac:94348016"/>
<feature type="transmembrane region" description="Helical" evidence="6">
    <location>
        <begin position="318"/>
        <end position="338"/>
    </location>
</feature>
<feature type="transmembrane region" description="Helical" evidence="6">
    <location>
        <begin position="358"/>
        <end position="378"/>
    </location>
</feature>
<feature type="transmembrane region" description="Helical" evidence="6">
    <location>
        <begin position="285"/>
        <end position="306"/>
    </location>
</feature>
<feature type="region of interest" description="Disordered" evidence="5">
    <location>
        <begin position="1"/>
        <end position="23"/>
    </location>
</feature>
<dbReference type="InterPro" id="IPR013057">
    <property type="entry name" value="AA_transpt_TM"/>
</dbReference>
<evidence type="ECO:0000259" key="7">
    <source>
        <dbReference type="Pfam" id="PF01490"/>
    </source>
</evidence>
<dbReference type="AlphaFoldDB" id="A0A976IKY6"/>
<dbReference type="PANTHER" id="PTHR22950:SF702">
    <property type="entry name" value="AMINO ACID TRANSPORTER PROTEIN"/>
    <property type="match status" value="1"/>
</dbReference>
<name>A0A976IKY6_BRELC</name>
<gene>
    <name evidence="8" type="ORF">CCR75_004259</name>
</gene>
<dbReference type="PANTHER" id="PTHR22950">
    <property type="entry name" value="AMINO ACID TRANSPORTER"/>
    <property type="match status" value="1"/>
</dbReference>
<accession>A0A976IKY6</accession>
<feature type="domain" description="Amino acid transporter transmembrane" evidence="7">
    <location>
        <begin position="87"/>
        <end position="475"/>
    </location>
</feature>